<sequence length="39" mass="4634">MVNIHMFFLWGCLFSSEHLKLINLFVQDLNHTGTTWNLI</sequence>
<accession>A0A0E9VTV0</accession>
<keyword evidence="1" id="KW-0732">Signal</keyword>
<protein>
    <submittedName>
        <fullName evidence="2">Uncharacterized protein</fullName>
    </submittedName>
</protein>
<feature type="signal peptide" evidence="1">
    <location>
        <begin position="1"/>
        <end position="15"/>
    </location>
</feature>
<reference evidence="2" key="2">
    <citation type="journal article" date="2015" name="Fish Shellfish Immunol.">
        <title>Early steps in the European eel (Anguilla anguilla)-Vibrio vulnificus interaction in the gills: Role of the RtxA13 toxin.</title>
        <authorList>
            <person name="Callol A."/>
            <person name="Pajuelo D."/>
            <person name="Ebbesson L."/>
            <person name="Teles M."/>
            <person name="MacKenzie S."/>
            <person name="Amaro C."/>
        </authorList>
    </citation>
    <scope>NUCLEOTIDE SEQUENCE</scope>
</reference>
<proteinExistence type="predicted"/>
<dbReference type="AlphaFoldDB" id="A0A0E9VTV0"/>
<evidence type="ECO:0000256" key="1">
    <source>
        <dbReference type="SAM" id="SignalP"/>
    </source>
</evidence>
<organism evidence="2">
    <name type="scientific">Anguilla anguilla</name>
    <name type="common">European freshwater eel</name>
    <name type="synonym">Muraena anguilla</name>
    <dbReference type="NCBI Taxonomy" id="7936"/>
    <lineage>
        <taxon>Eukaryota</taxon>
        <taxon>Metazoa</taxon>
        <taxon>Chordata</taxon>
        <taxon>Craniata</taxon>
        <taxon>Vertebrata</taxon>
        <taxon>Euteleostomi</taxon>
        <taxon>Actinopterygii</taxon>
        <taxon>Neopterygii</taxon>
        <taxon>Teleostei</taxon>
        <taxon>Anguilliformes</taxon>
        <taxon>Anguillidae</taxon>
        <taxon>Anguilla</taxon>
    </lineage>
</organism>
<feature type="chain" id="PRO_5012339268" evidence="1">
    <location>
        <begin position="16"/>
        <end position="39"/>
    </location>
</feature>
<name>A0A0E9VTV0_ANGAN</name>
<evidence type="ECO:0000313" key="2">
    <source>
        <dbReference type="EMBL" id="JAH81451.1"/>
    </source>
</evidence>
<reference evidence="2" key="1">
    <citation type="submission" date="2014-11" db="EMBL/GenBank/DDBJ databases">
        <authorList>
            <person name="Amaro Gonzalez C."/>
        </authorList>
    </citation>
    <scope>NUCLEOTIDE SEQUENCE</scope>
</reference>
<dbReference type="EMBL" id="GBXM01027126">
    <property type="protein sequence ID" value="JAH81451.1"/>
    <property type="molecule type" value="Transcribed_RNA"/>
</dbReference>